<dbReference type="PANTHER" id="PTHR10680:SF28">
    <property type="entry name" value="SMP-30_GLUCONOLACTONASE_LRE-LIKE REGION DOMAIN-CONTAINING PROTEIN"/>
    <property type="match status" value="1"/>
</dbReference>
<dbReference type="Gene3D" id="2.120.10.30">
    <property type="entry name" value="TolB, C-terminal domain"/>
    <property type="match status" value="2"/>
</dbReference>
<dbReference type="InterPro" id="IPR001258">
    <property type="entry name" value="NHL_repeat"/>
</dbReference>
<dbReference type="PRINTS" id="PR00790">
    <property type="entry name" value="PAMONOXGNASE"/>
</dbReference>
<evidence type="ECO:0000256" key="7">
    <source>
        <dbReference type="ARBA" id="ARBA00023180"/>
    </source>
</evidence>
<accession>A0A381RUG3</accession>
<evidence type="ECO:0000256" key="5">
    <source>
        <dbReference type="ARBA" id="ARBA00022737"/>
    </source>
</evidence>
<dbReference type="GO" id="GO:0046872">
    <property type="term" value="F:metal ion binding"/>
    <property type="evidence" value="ECO:0007669"/>
    <property type="project" value="UniProtKB-KW"/>
</dbReference>
<evidence type="ECO:0000256" key="6">
    <source>
        <dbReference type="ARBA" id="ARBA00023157"/>
    </source>
</evidence>
<dbReference type="InterPro" id="IPR000720">
    <property type="entry name" value="PHM/PAL"/>
</dbReference>
<dbReference type="PROSITE" id="PS51125">
    <property type="entry name" value="NHL"/>
    <property type="match status" value="4"/>
</dbReference>
<keyword evidence="4" id="KW-0732">Signal</keyword>
<name>A0A381RUG3_9ZZZZ</name>
<keyword evidence="5" id="KW-0677">Repeat</keyword>
<dbReference type="GO" id="GO:0005576">
    <property type="term" value="C:extracellular region"/>
    <property type="evidence" value="ECO:0007669"/>
    <property type="project" value="TreeGrafter"/>
</dbReference>
<evidence type="ECO:0000313" key="9">
    <source>
        <dbReference type="EMBL" id="SUZ94608.1"/>
    </source>
</evidence>
<sequence length="291" mass="31840">MPKGFILGQVSGVEVDSHDHVFTFHRGKNAAYLGSDSEFQNIQEPTILMLDNNSGALLDSWGKDAFLTPHGLTVDAENNVWVTDVQYHQVYKFSHDGELIMTLGEKSVPGWDKTHFNQPTDVVVASDGTIYVSDGYGNNRVAVFSPDGTFKFEWGSGGEDNGQFNLPHGIAMDANGRIYVADRSNSRLQVFKSDGTFIDAWQSTEIGRPWGMAVGRDGVLYVVDGGDPSPSGVQRSRIVKMDLSGNVLGSFGSFGQYDGQMDWPHDVGVDSKGSVYVGDVHFGMRIQKFAK</sequence>
<dbReference type="PANTHER" id="PTHR10680">
    <property type="entry name" value="PEPTIDYL-GLYCINE ALPHA-AMIDATING MONOOXYGENASE"/>
    <property type="match status" value="1"/>
</dbReference>
<gene>
    <name evidence="9" type="ORF">METZ01_LOCUS47462</name>
</gene>
<protein>
    <recommendedName>
        <fullName evidence="2">peptidylamidoglycolate lyase</fullName>
        <ecNumber evidence="2">4.3.2.5</ecNumber>
    </recommendedName>
</protein>
<evidence type="ECO:0000256" key="8">
    <source>
        <dbReference type="ARBA" id="ARBA00023239"/>
    </source>
</evidence>
<evidence type="ECO:0000256" key="3">
    <source>
        <dbReference type="ARBA" id="ARBA00022723"/>
    </source>
</evidence>
<dbReference type="AlphaFoldDB" id="A0A381RUG3"/>
<dbReference type="SUPFAM" id="SSF101898">
    <property type="entry name" value="NHL repeat"/>
    <property type="match status" value="1"/>
</dbReference>
<keyword evidence="8" id="KW-0456">Lyase</keyword>
<keyword evidence="7" id="KW-0325">Glycoprotein</keyword>
<evidence type="ECO:0000256" key="4">
    <source>
        <dbReference type="ARBA" id="ARBA00022729"/>
    </source>
</evidence>
<proteinExistence type="predicted"/>
<evidence type="ECO:0000256" key="1">
    <source>
        <dbReference type="ARBA" id="ARBA00001947"/>
    </source>
</evidence>
<comment type="cofactor">
    <cofactor evidence="1">
        <name>Zn(2+)</name>
        <dbReference type="ChEBI" id="CHEBI:29105"/>
    </cofactor>
</comment>
<dbReference type="Pfam" id="PF01436">
    <property type="entry name" value="NHL"/>
    <property type="match status" value="2"/>
</dbReference>
<dbReference type="InterPro" id="IPR011042">
    <property type="entry name" value="6-blade_b-propeller_TolB-like"/>
</dbReference>
<organism evidence="9">
    <name type="scientific">marine metagenome</name>
    <dbReference type="NCBI Taxonomy" id="408172"/>
    <lineage>
        <taxon>unclassified sequences</taxon>
        <taxon>metagenomes</taxon>
        <taxon>ecological metagenomes</taxon>
    </lineage>
</organism>
<dbReference type="EMBL" id="UINC01002250">
    <property type="protein sequence ID" value="SUZ94608.1"/>
    <property type="molecule type" value="Genomic_DNA"/>
</dbReference>
<dbReference type="CDD" id="cd14958">
    <property type="entry name" value="NHL_PAL_like"/>
    <property type="match status" value="1"/>
</dbReference>
<dbReference type="GO" id="GO:0004598">
    <property type="term" value="F:peptidylamidoglycolate lyase activity"/>
    <property type="evidence" value="ECO:0007669"/>
    <property type="project" value="UniProtKB-EC"/>
</dbReference>
<dbReference type="EC" id="4.3.2.5" evidence="2"/>
<dbReference type="GO" id="GO:0016020">
    <property type="term" value="C:membrane"/>
    <property type="evidence" value="ECO:0007669"/>
    <property type="project" value="InterPro"/>
</dbReference>
<evidence type="ECO:0000256" key="2">
    <source>
        <dbReference type="ARBA" id="ARBA00012343"/>
    </source>
</evidence>
<reference evidence="9" key="1">
    <citation type="submission" date="2018-05" db="EMBL/GenBank/DDBJ databases">
        <authorList>
            <person name="Lanie J.A."/>
            <person name="Ng W.-L."/>
            <person name="Kazmierczak K.M."/>
            <person name="Andrzejewski T.M."/>
            <person name="Davidsen T.M."/>
            <person name="Wayne K.J."/>
            <person name="Tettelin H."/>
            <person name="Glass J.I."/>
            <person name="Rusch D."/>
            <person name="Podicherti R."/>
            <person name="Tsui H.-C.T."/>
            <person name="Winkler M.E."/>
        </authorList>
    </citation>
    <scope>NUCLEOTIDE SEQUENCE</scope>
</reference>
<keyword evidence="3" id="KW-0479">Metal-binding</keyword>
<dbReference type="GO" id="GO:0006518">
    <property type="term" value="P:peptide metabolic process"/>
    <property type="evidence" value="ECO:0007669"/>
    <property type="project" value="InterPro"/>
</dbReference>
<keyword evidence="6" id="KW-1015">Disulfide bond</keyword>